<evidence type="ECO:0000313" key="7">
    <source>
        <dbReference type="EMBL" id="AMK59123.1"/>
    </source>
</evidence>
<dbReference type="InterPro" id="IPR010523">
    <property type="entry name" value="XylR_N"/>
</dbReference>
<accession>A0A126SXV1</accession>
<sequence length="573" mass="62048">MPDNRDLVSRIHFSPEDGHIWLDDQRMLLLHASGFGVLRRELIETLGSDRARGLLTRMGHNSGSHDAELAHRLRANAGAVEAVLVGPQLHMLEGVGTVTPVRTTVDMENGKFYGEYLWSASAEAEEHIRQYGLGTEPVCWMQTGYASGFTSRFMGRPILFKEVECKAQGADCCRIVGKPADEWTDAELELDSLRADLITDGLASKAAHSGASILDNAEVVGVSAGFSAACQKLRRVADTQATVLFLGESGVGKEVLAKSLHRISPRAGGPFVAINCAAIPETLIESELFGVERGAYTGAAQSRPGRFERAAGGTLFLDEIGILSSTAQGKLLRALQEREIERVGGSKTIKVDVRVVAATNLDLKQEVQAGRFRADLFFRLNVFPITVPALRDRLEDIPVFMNHFLRKFSALHKRRVSGFSARAIDAMLSYDWPGNVRELENVVERGVIMAPDEGAIDSFHLFSGGERVEPRYLGVRADGDLGSPNRGSAGGLGTDGMLGGRVQRKVTQLLAGIADNGDSTTLDEIEEMLIQSALRAHNGNLAAAARTLGITRPQLAYRQKAKRGNDRPAQDGG</sequence>
<dbReference type="InterPro" id="IPR004096">
    <property type="entry name" value="V4R"/>
</dbReference>
<dbReference type="EMBL" id="KU144969">
    <property type="protein sequence ID" value="AMK59123.1"/>
    <property type="molecule type" value="Genomic_DNA"/>
</dbReference>
<dbReference type="InterPro" id="IPR027417">
    <property type="entry name" value="P-loop_NTPase"/>
</dbReference>
<dbReference type="Gene3D" id="3.40.50.300">
    <property type="entry name" value="P-loop containing nucleotide triphosphate hydrolases"/>
    <property type="match status" value="1"/>
</dbReference>
<dbReference type="SMART" id="SM00382">
    <property type="entry name" value="AAA"/>
    <property type="match status" value="1"/>
</dbReference>
<dbReference type="InterPro" id="IPR025944">
    <property type="entry name" value="Sigma_54_int_dom_CS"/>
</dbReference>
<dbReference type="PROSITE" id="PS50045">
    <property type="entry name" value="SIGMA54_INTERACT_4"/>
    <property type="match status" value="1"/>
</dbReference>
<dbReference type="InterPro" id="IPR003593">
    <property type="entry name" value="AAA+_ATPase"/>
</dbReference>
<dbReference type="PROSITE" id="PS00688">
    <property type="entry name" value="SIGMA54_INTERACT_3"/>
    <property type="match status" value="1"/>
</dbReference>
<keyword evidence="3" id="KW-0805">Transcription regulation</keyword>
<keyword evidence="1" id="KW-0547">Nucleotide-binding</keyword>
<dbReference type="Gene3D" id="1.10.8.60">
    <property type="match status" value="1"/>
</dbReference>
<dbReference type="SUPFAM" id="SSF46689">
    <property type="entry name" value="Homeodomain-like"/>
    <property type="match status" value="1"/>
</dbReference>
<dbReference type="InterPro" id="IPR058031">
    <property type="entry name" value="AAA_lid_NorR"/>
</dbReference>
<keyword evidence="2" id="KW-0067">ATP-binding</keyword>
<dbReference type="InterPro" id="IPR002078">
    <property type="entry name" value="Sigma_54_int"/>
</dbReference>
<organism evidence="7">
    <name type="scientific">uncultured bacterium UPO41</name>
    <dbReference type="NCBI Taxonomy" id="1776966"/>
    <lineage>
        <taxon>Bacteria</taxon>
        <taxon>environmental samples</taxon>
    </lineage>
</organism>
<dbReference type="InterPro" id="IPR002197">
    <property type="entry name" value="HTH_Fis"/>
</dbReference>
<dbReference type="SMART" id="SM00989">
    <property type="entry name" value="V4R"/>
    <property type="match status" value="1"/>
</dbReference>
<dbReference type="Pfam" id="PF06505">
    <property type="entry name" value="XylR_N"/>
    <property type="match status" value="1"/>
</dbReference>
<dbReference type="Gene3D" id="3.30.1380.20">
    <property type="entry name" value="Trafficking protein particle complex subunit 3"/>
    <property type="match status" value="1"/>
</dbReference>
<dbReference type="InterPro" id="IPR024096">
    <property type="entry name" value="NO_sig/Golgi_transp_ligand-bd"/>
</dbReference>
<dbReference type="GO" id="GO:0043565">
    <property type="term" value="F:sequence-specific DNA binding"/>
    <property type="evidence" value="ECO:0007669"/>
    <property type="project" value="InterPro"/>
</dbReference>
<dbReference type="PROSITE" id="PS00676">
    <property type="entry name" value="SIGMA54_INTERACT_2"/>
    <property type="match status" value="1"/>
</dbReference>
<dbReference type="SUPFAM" id="SSF52540">
    <property type="entry name" value="P-loop containing nucleoside triphosphate hydrolases"/>
    <property type="match status" value="1"/>
</dbReference>
<evidence type="ECO:0000259" key="6">
    <source>
        <dbReference type="PROSITE" id="PS50045"/>
    </source>
</evidence>
<protein>
    <submittedName>
        <fullName evidence="7">Fis family transcriptional regulator</fullName>
    </submittedName>
</protein>
<dbReference type="GO" id="GO:0005524">
    <property type="term" value="F:ATP binding"/>
    <property type="evidence" value="ECO:0007669"/>
    <property type="project" value="UniProtKB-KW"/>
</dbReference>
<dbReference type="Pfam" id="PF00158">
    <property type="entry name" value="Sigma54_activat"/>
    <property type="match status" value="1"/>
</dbReference>
<dbReference type="PROSITE" id="PS00675">
    <property type="entry name" value="SIGMA54_INTERACT_1"/>
    <property type="match status" value="1"/>
</dbReference>
<dbReference type="Pfam" id="PF02830">
    <property type="entry name" value="V4R"/>
    <property type="match status" value="1"/>
</dbReference>
<dbReference type="PANTHER" id="PTHR32071:SF117">
    <property type="entry name" value="PTS-DEPENDENT DIHYDROXYACETONE KINASE OPERON REGULATORY PROTEIN-RELATED"/>
    <property type="match status" value="1"/>
</dbReference>
<name>A0A126SXV1_9BACT</name>
<dbReference type="Gene3D" id="1.10.10.60">
    <property type="entry name" value="Homeodomain-like"/>
    <property type="match status" value="1"/>
</dbReference>
<proteinExistence type="predicted"/>
<dbReference type="PRINTS" id="PR01590">
    <property type="entry name" value="HTHFIS"/>
</dbReference>
<evidence type="ECO:0000256" key="2">
    <source>
        <dbReference type="ARBA" id="ARBA00022840"/>
    </source>
</evidence>
<reference evidence="7" key="1">
    <citation type="journal article" date="2016" name="Appl. Environ. Microbiol.">
        <title>Functional Metagenomics of a Biostimulated Petroleum-Contaminated Soil Reveals an Extraordinary Diversity of Extradiol Dioxygenases.</title>
        <authorList>
            <person name="Terron-Gonzalez L."/>
            <person name="Martin-Cabello G."/>
            <person name="Ferrer M."/>
            <person name="Santero E."/>
        </authorList>
    </citation>
    <scope>NUCLEOTIDE SEQUENCE</scope>
</reference>
<dbReference type="SUPFAM" id="SSF111126">
    <property type="entry name" value="Ligand-binding domain in the NO signalling and Golgi transport"/>
    <property type="match status" value="1"/>
</dbReference>
<evidence type="ECO:0000256" key="4">
    <source>
        <dbReference type="ARBA" id="ARBA00023125"/>
    </source>
</evidence>
<dbReference type="InterPro" id="IPR009057">
    <property type="entry name" value="Homeodomain-like_sf"/>
</dbReference>
<keyword evidence="5" id="KW-0804">Transcription</keyword>
<dbReference type="GO" id="GO:0006355">
    <property type="term" value="P:regulation of DNA-templated transcription"/>
    <property type="evidence" value="ECO:0007669"/>
    <property type="project" value="InterPro"/>
</dbReference>
<evidence type="ECO:0000256" key="1">
    <source>
        <dbReference type="ARBA" id="ARBA00022741"/>
    </source>
</evidence>
<dbReference type="PANTHER" id="PTHR32071">
    <property type="entry name" value="TRANSCRIPTIONAL REGULATORY PROTEIN"/>
    <property type="match status" value="1"/>
</dbReference>
<feature type="domain" description="Sigma-54 factor interaction" evidence="6">
    <location>
        <begin position="219"/>
        <end position="448"/>
    </location>
</feature>
<keyword evidence="4" id="KW-0238">DNA-binding</keyword>
<dbReference type="Pfam" id="PF25601">
    <property type="entry name" value="AAA_lid_14"/>
    <property type="match status" value="1"/>
</dbReference>
<evidence type="ECO:0000256" key="3">
    <source>
        <dbReference type="ARBA" id="ARBA00023015"/>
    </source>
</evidence>
<dbReference type="AlphaFoldDB" id="A0A126SXV1"/>
<dbReference type="InterPro" id="IPR025662">
    <property type="entry name" value="Sigma_54_int_dom_ATP-bd_1"/>
</dbReference>
<evidence type="ECO:0000256" key="5">
    <source>
        <dbReference type="ARBA" id="ARBA00023163"/>
    </source>
</evidence>
<dbReference type="FunFam" id="3.40.50.300:FF:000006">
    <property type="entry name" value="DNA-binding transcriptional regulator NtrC"/>
    <property type="match status" value="1"/>
</dbReference>
<dbReference type="InterPro" id="IPR025943">
    <property type="entry name" value="Sigma_54_int_dom_ATP-bd_2"/>
</dbReference>
<dbReference type="Pfam" id="PF02954">
    <property type="entry name" value="HTH_8"/>
    <property type="match status" value="1"/>
</dbReference>
<dbReference type="CDD" id="cd00009">
    <property type="entry name" value="AAA"/>
    <property type="match status" value="1"/>
</dbReference>